<dbReference type="PANTHER" id="PTHR23515">
    <property type="entry name" value="HIGH-AFFINITY NITRATE TRANSPORTER 2.3"/>
    <property type="match status" value="1"/>
</dbReference>
<dbReference type="AlphaFoldDB" id="A0AAD3T174"/>
<reference evidence="7" key="1">
    <citation type="submission" date="2023-05" db="EMBL/GenBank/DDBJ databases">
        <title>Nepenthes gracilis genome sequencing.</title>
        <authorList>
            <person name="Fukushima K."/>
        </authorList>
    </citation>
    <scope>NUCLEOTIDE SEQUENCE</scope>
    <source>
        <strain evidence="7">SING2019-196</strain>
    </source>
</reference>
<protein>
    <submittedName>
        <fullName evidence="7">Uncharacterized protein</fullName>
    </submittedName>
</protein>
<dbReference type="GO" id="GO:0016020">
    <property type="term" value="C:membrane"/>
    <property type="evidence" value="ECO:0007669"/>
    <property type="project" value="UniProtKB-SubCell"/>
</dbReference>
<evidence type="ECO:0000256" key="4">
    <source>
        <dbReference type="ARBA" id="ARBA00023136"/>
    </source>
</evidence>
<accession>A0AAD3T174</accession>
<dbReference type="InterPro" id="IPR044772">
    <property type="entry name" value="NO3_transporter"/>
</dbReference>
<gene>
    <name evidence="7" type="ORF">Nepgr_022576</name>
</gene>
<evidence type="ECO:0000256" key="2">
    <source>
        <dbReference type="ARBA" id="ARBA00022692"/>
    </source>
</evidence>
<evidence type="ECO:0000256" key="6">
    <source>
        <dbReference type="SAM" id="Phobius"/>
    </source>
</evidence>
<dbReference type="GO" id="GO:0015112">
    <property type="term" value="F:nitrate transmembrane transporter activity"/>
    <property type="evidence" value="ECO:0007669"/>
    <property type="project" value="InterPro"/>
</dbReference>
<evidence type="ECO:0000256" key="3">
    <source>
        <dbReference type="ARBA" id="ARBA00022989"/>
    </source>
</evidence>
<evidence type="ECO:0000313" key="8">
    <source>
        <dbReference type="Proteomes" id="UP001279734"/>
    </source>
</evidence>
<dbReference type="Proteomes" id="UP001279734">
    <property type="component" value="Unassembled WGS sequence"/>
</dbReference>
<evidence type="ECO:0000256" key="5">
    <source>
        <dbReference type="SAM" id="MobiDB-lite"/>
    </source>
</evidence>
<dbReference type="EMBL" id="BSYO01000022">
    <property type="protein sequence ID" value="GMH20734.1"/>
    <property type="molecule type" value="Genomic_DNA"/>
</dbReference>
<organism evidence="7 8">
    <name type="scientific">Nepenthes gracilis</name>
    <name type="common">Slender pitcher plant</name>
    <dbReference type="NCBI Taxonomy" id="150966"/>
    <lineage>
        <taxon>Eukaryota</taxon>
        <taxon>Viridiplantae</taxon>
        <taxon>Streptophyta</taxon>
        <taxon>Embryophyta</taxon>
        <taxon>Tracheophyta</taxon>
        <taxon>Spermatophyta</taxon>
        <taxon>Magnoliopsida</taxon>
        <taxon>eudicotyledons</taxon>
        <taxon>Gunneridae</taxon>
        <taxon>Pentapetalae</taxon>
        <taxon>Caryophyllales</taxon>
        <taxon>Nepenthaceae</taxon>
        <taxon>Nepenthes</taxon>
    </lineage>
</organism>
<comment type="caution">
    <text evidence="7">The sequence shown here is derived from an EMBL/GenBank/DDBJ whole genome shotgun (WGS) entry which is preliminary data.</text>
</comment>
<proteinExistence type="predicted"/>
<sequence>MGGGGNIGAVLIQVIFFKGSKFSTEMGITYMGMMAIVCTLPIALIYFPQWGGMIRGPKPNYTEQDYYLSEWTEEEQQQGFHETSMKFAENSKREGVERSTLFSPPLK</sequence>
<keyword evidence="8" id="KW-1185">Reference proteome</keyword>
<name>A0AAD3T174_NEPGR</name>
<keyword evidence="3 6" id="KW-1133">Transmembrane helix</keyword>
<evidence type="ECO:0000256" key="1">
    <source>
        <dbReference type="ARBA" id="ARBA00004141"/>
    </source>
</evidence>
<comment type="subcellular location">
    <subcellularLocation>
        <location evidence="1">Membrane</location>
        <topology evidence="1">Multi-pass membrane protein</topology>
    </subcellularLocation>
</comment>
<keyword evidence="4 6" id="KW-0472">Membrane</keyword>
<feature type="transmembrane region" description="Helical" evidence="6">
    <location>
        <begin position="27"/>
        <end position="47"/>
    </location>
</feature>
<feature type="region of interest" description="Disordered" evidence="5">
    <location>
        <begin position="78"/>
        <end position="107"/>
    </location>
</feature>
<keyword evidence="2 6" id="KW-0812">Transmembrane</keyword>
<evidence type="ECO:0000313" key="7">
    <source>
        <dbReference type="EMBL" id="GMH20734.1"/>
    </source>
</evidence>